<feature type="domain" description="Intradiol ring-cleavage dioxygenases" evidence="2">
    <location>
        <begin position="111"/>
        <end position="193"/>
    </location>
</feature>
<sequence>MNTPDPKAPISSFATARRKFLRLAGLLAVPPSLLLSACSTRSATTATAASANIPPAGSWLQGGTRAITAAARAIDPFAAGLGTSCTLTCEATIGPCHTTSPERTDVSDGWDGIPMRLLLRVVDTGCKPVPDAIVEIWHTNHTGGYSGRIEAMCNNDQADLDKQFFRGYQRTDADGVVRFDSCFPGWYRGRVNHVHFRIMTGAYDADDRAAATLVSQLVFTDALNAAIFGNEPLYRELGLPDTLLSNDNVMGGESDHTPYLFDVQQVEGVMIASKTVTVRTGSDQATCSVKDGAHGGPGGPGGFGGPPPGLPPDGRRGPPPGRL</sequence>
<reference evidence="3" key="2">
    <citation type="submission" date="2020-09" db="EMBL/GenBank/DDBJ databases">
        <authorList>
            <person name="Sun Q."/>
            <person name="Sedlacek I."/>
        </authorList>
    </citation>
    <scope>NUCLEOTIDE SEQUENCE</scope>
    <source>
        <strain evidence="3">CCM 7086</strain>
    </source>
</reference>
<accession>A0A8J2UPB4</accession>
<proteinExistence type="predicted"/>
<evidence type="ECO:0000256" key="1">
    <source>
        <dbReference type="SAM" id="MobiDB-lite"/>
    </source>
</evidence>
<feature type="compositionally biased region" description="Gly residues" evidence="1">
    <location>
        <begin position="294"/>
        <end position="304"/>
    </location>
</feature>
<dbReference type="PANTHER" id="PTHR34315">
    <property type="match status" value="1"/>
</dbReference>
<dbReference type="Pfam" id="PF00775">
    <property type="entry name" value="Dioxygenase_C"/>
    <property type="match status" value="1"/>
</dbReference>
<dbReference type="AlphaFoldDB" id="A0A8J2UPB4"/>
<keyword evidence="4" id="KW-1185">Reference proteome</keyword>
<evidence type="ECO:0000313" key="3">
    <source>
        <dbReference type="EMBL" id="GGB99900.1"/>
    </source>
</evidence>
<evidence type="ECO:0000313" key="4">
    <source>
        <dbReference type="Proteomes" id="UP000620266"/>
    </source>
</evidence>
<evidence type="ECO:0000259" key="2">
    <source>
        <dbReference type="Pfam" id="PF00775"/>
    </source>
</evidence>
<dbReference type="PROSITE" id="PS51318">
    <property type="entry name" value="TAT"/>
    <property type="match status" value="1"/>
</dbReference>
<gene>
    <name evidence="3" type="ORF">GCM10007205_06520</name>
</gene>
<dbReference type="RefSeq" id="WP_229728523.1">
    <property type="nucleotide sequence ID" value="NZ_BMCG01000001.1"/>
</dbReference>
<dbReference type="InterPro" id="IPR015889">
    <property type="entry name" value="Intradiol_dOase_core"/>
</dbReference>
<dbReference type="InterPro" id="IPR000627">
    <property type="entry name" value="Intradiol_dOase_C"/>
</dbReference>
<dbReference type="Gene3D" id="2.60.130.10">
    <property type="entry name" value="Aromatic compound dioxygenase"/>
    <property type="match status" value="1"/>
</dbReference>
<name>A0A8J2UPB4_9BURK</name>
<feature type="region of interest" description="Disordered" evidence="1">
    <location>
        <begin position="286"/>
        <end position="323"/>
    </location>
</feature>
<reference evidence="3" key="1">
    <citation type="journal article" date="2014" name="Int. J. Syst. Evol. Microbiol.">
        <title>Complete genome sequence of Corynebacterium casei LMG S-19264T (=DSM 44701T), isolated from a smear-ripened cheese.</title>
        <authorList>
            <consortium name="US DOE Joint Genome Institute (JGI-PGF)"/>
            <person name="Walter F."/>
            <person name="Albersmeier A."/>
            <person name="Kalinowski J."/>
            <person name="Ruckert C."/>
        </authorList>
    </citation>
    <scope>NUCLEOTIDE SEQUENCE</scope>
    <source>
        <strain evidence="3">CCM 7086</strain>
    </source>
</reference>
<organism evidence="3 4">
    <name type="scientific">Oxalicibacterium flavum</name>
    <dbReference type="NCBI Taxonomy" id="179467"/>
    <lineage>
        <taxon>Bacteria</taxon>
        <taxon>Pseudomonadati</taxon>
        <taxon>Pseudomonadota</taxon>
        <taxon>Betaproteobacteria</taxon>
        <taxon>Burkholderiales</taxon>
        <taxon>Oxalobacteraceae</taxon>
        <taxon>Oxalicibacterium</taxon>
    </lineage>
</organism>
<dbReference type="PANTHER" id="PTHR34315:SF1">
    <property type="entry name" value="INTRADIOL RING-CLEAVAGE DIOXYGENASES DOMAIN-CONTAINING PROTEIN-RELATED"/>
    <property type="match status" value="1"/>
</dbReference>
<comment type="caution">
    <text evidence="3">The sequence shown here is derived from an EMBL/GenBank/DDBJ whole genome shotgun (WGS) entry which is preliminary data.</text>
</comment>
<dbReference type="InterPro" id="IPR006311">
    <property type="entry name" value="TAT_signal"/>
</dbReference>
<dbReference type="EMBL" id="BMCG01000001">
    <property type="protein sequence ID" value="GGB99900.1"/>
    <property type="molecule type" value="Genomic_DNA"/>
</dbReference>
<protein>
    <recommendedName>
        <fullName evidence="2">Intradiol ring-cleavage dioxygenases domain-containing protein</fullName>
    </recommendedName>
</protein>
<dbReference type="GO" id="GO:0008199">
    <property type="term" value="F:ferric iron binding"/>
    <property type="evidence" value="ECO:0007669"/>
    <property type="project" value="InterPro"/>
</dbReference>
<dbReference type="GO" id="GO:0016702">
    <property type="term" value="F:oxidoreductase activity, acting on single donors with incorporation of molecular oxygen, incorporation of two atoms of oxygen"/>
    <property type="evidence" value="ECO:0007669"/>
    <property type="project" value="InterPro"/>
</dbReference>
<feature type="compositionally biased region" description="Pro residues" evidence="1">
    <location>
        <begin position="305"/>
        <end position="323"/>
    </location>
</feature>
<dbReference type="Proteomes" id="UP000620266">
    <property type="component" value="Unassembled WGS sequence"/>
</dbReference>
<dbReference type="SUPFAM" id="SSF49482">
    <property type="entry name" value="Aromatic compound dioxygenase"/>
    <property type="match status" value="1"/>
</dbReference>